<organism evidence="3">
    <name type="scientific">marine sediment metagenome</name>
    <dbReference type="NCBI Taxonomy" id="412755"/>
    <lineage>
        <taxon>unclassified sequences</taxon>
        <taxon>metagenomes</taxon>
        <taxon>ecological metagenomes</taxon>
    </lineage>
</organism>
<sequence>MLKANNVILLNDPRNIEKYFIETGKTVKNTRELNNVILVFTEFYSPIDEPVTEKDEEERYWLYSKLDSAIKKIQENKYTRQAIIYNLHDSGLDHNCLNTFHLYYRQNKLHLNVYVRSMNFDDNYNHDMHTFNILLDKACDELSLKKGQIVVFIMSLHRFKK</sequence>
<feature type="domain" description="Thymidylate synthase/dCMP hydroxymethylase" evidence="2">
    <location>
        <begin position="63"/>
        <end position="158"/>
    </location>
</feature>
<proteinExistence type="predicted"/>
<gene>
    <name evidence="3" type="ORF">LCGC14_2608820</name>
</gene>
<dbReference type="Gene3D" id="3.30.572.10">
    <property type="entry name" value="Thymidylate synthase/dCMP hydroxymethylase domain"/>
    <property type="match status" value="1"/>
</dbReference>
<evidence type="ECO:0000259" key="2">
    <source>
        <dbReference type="Pfam" id="PF00303"/>
    </source>
</evidence>
<dbReference type="Pfam" id="PF00303">
    <property type="entry name" value="Thymidylat_synt"/>
    <property type="match status" value="1"/>
</dbReference>
<dbReference type="AlphaFoldDB" id="A0A0F9CZ89"/>
<name>A0A0F9CZ89_9ZZZZ</name>
<evidence type="ECO:0000313" key="3">
    <source>
        <dbReference type="EMBL" id="KKL05163.1"/>
    </source>
</evidence>
<dbReference type="InterPro" id="IPR023451">
    <property type="entry name" value="Thymidate_synth/dCMP_Mease_dom"/>
</dbReference>
<accession>A0A0F9CZ89</accession>
<comment type="caution">
    <text evidence="3">The sequence shown here is derived from an EMBL/GenBank/DDBJ whole genome shotgun (WGS) entry which is preliminary data.</text>
</comment>
<dbReference type="EMBL" id="LAZR01044230">
    <property type="protein sequence ID" value="KKL05163.1"/>
    <property type="molecule type" value="Genomic_DNA"/>
</dbReference>
<keyword evidence="1" id="KW-0808">Transferase</keyword>
<dbReference type="InterPro" id="IPR036926">
    <property type="entry name" value="Thymidate_synth/dCMP_Mease_sf"/>
</dbReference>
<evidence type="ECO:0000256" key="1">
    <source>
        <dbReference type="ARBA" id="ARBA00022679"/>
    </source>
</evidence>
<dbReference type="SUPFAM" id="SSF55831">
    <property type="entry name" value="Thymidylate synthase/dCMP hydroxymethylase"/>
    <property type="match status" value="1"/>
</dbReference>
<protein>
    <recommendedName>
        <fullName evidence="2">Thymidylate synthase/dCMP hydroxymethylase domain-containing protein</fullName>
    </recommendedName>
</protein>
<reference evidence="3" key="1">
    <citation type="journal article" date="2015" name="Nature">
        <title>Complex archaea that bridge the gap between prokaryotes and eukaryotes.</title>
        <authorList>
            <person name="Spang A."/>
            <person name="Saw J.H."/>
            <person name="Jorgensen S.L."/>
            <person name="Zaremba-Niedzwiedzka K."/>
            <person name="Martijn J."/>
            <person name="Lind A.E."/>
            <person name="van Eijk R."/>
            <person name="Schleper C."/>
            <person name="Guy L."/>
            <person name="Ettema T.J."/>
        </authorList>
    </citation>
    <scope>NUCLEOTIDE SEQUENCE</scope>
</reference>